<evidence type="ECO:0000256" key="12">
    <source>
        <dbReference type="ARBA" id="ARBA00023145"/>
    </source>
</evidence>
<keyword evidence="23" id="KW-1185">Reference proteome</keyword>
<keyword evidence="9" id="KW-0378">Hydrolase</keyword>
<evidence type="ECO:0000256" key="7">
    <source>
        <dbReference type="ARBA" id="ARBA00022723"/>
    </source>
</evidence>
<evidence type="ECO:0000256" key="9">
    <source>
        <dbReference type="ARBA" id="ARBA00022801"/>
    </source>
</evidence>
<evidence type="ECO:0000256" key="11">
    <source>
        <dbReference type="ARBA" id="ARBA00023049"/>
    </source>
</evidence>
<dbReference type="EC" id="3.4.17.2" evidence="17"/>
<evidence type="ECO:0000256" key="18">
    <source>
        <dbReference type="ARBA" id="ARBA00039334"/>
    </source>
</evidence>
<dbReference type="InterPro" id="IPR036990">
    <property type="entry name" value="M14A-like_propep"/>
</dbReference>
<evidence type="ECO:0000256" key="2">
    <source>
        <dbReference type="ARBA" id="ARBA00004613"/>
    </source>
</evidence>
<accession>A0AAN9C857</accession>
<comment type="similarity">
    <text evidence="3 19">Belongs to the peptidase M14 family.</text>
</comment>
<dbReference type="PROSITE" id="PS52035">
    <property type="entry name" value="PEPTIDASE_M14"/>
    <property type="match status" value="1"/>
</dbReference>
<comment type="cofactor">
    <cofactor evidence="1">
        <name>Zn(2+)</name>
        <dbReference type="ChEBI" id="CHEBI:29105"/>
    </cofactor>
</comment>
<dbReference type="AlphaFoldDB" id="A0AAN9C857"/>
<comment type="catalytic activity">
    <reaction evidence="15">
        <text>Preferential release of a C-terminal lysine or arginine amino acid.</text>
        <dbReference type="EC" id="3.4.17.2"/>
    </reaction>
</comment>
<evidence type="ECO:0000256" key="6">
    <source>
        <dbReference type="ARBA" id="ARBA00022670"/>
    </source>
</evidence>
<keyword evidence="14" id="KW-0968">Cytoplasmic vesicle</keyword>
<dbReference type="Gene3D" id="3.30.70.340">
    <property type="entry name" value="Metallocarboxypeptidase-like"/>
    <property type="match status" value="1"/>
</dbReference>
<evidence type="ECO:0000256" key="3">
    <source>
        <dbReference type="ARBA" id="ARBA00005988"/>
    </source>
</evidence>
<dbReference type="FunFam" id="3.40.630.10:FF:000001">
    <property type="entry name" value="Carboxypeptidase B"/>
    <property type="match status" value="1"/>
</dbReference>
<sequence>MKILLLLGLVAVALCETTRFVGDKVIRLTPANDEQVTIIKELGQKVKVDFWKPDSPDLVTIGMGVDIHVPAAQLDMVFTILQQSSMEAKVMFENLQEAVEDQMDNKRVTKAHDYTKYNSWATINDWAISITSANSNLISRQVIGNTYEGRPMHLLTIGKKTGSAKPAVFMDCGFHAREWITHAFCQWFVNEAVSTYGSDPEMTNLLDRMDFLVLPVFNIDGYEYTWSKDRMWRKTRSKNSGTTCIGTDPNRNFDAGWCTTGASSNPCSETYCGSSPESEVESKNLANFIRTNKSIIKAYLTVHSYSQLLLFPYSYKYGLAADHSELLSVSQGAIAALRTLYGTKYTSGPGATTIYPAAGGSDDWAYDLGVKYSYTFELRDEGRYGFLLPESQIKPTCEETMLAVKYIASYVLNNLY</sequence>
<dbReference type="GO" id="GO:0006508">
    <property type="term" value="P:proteolysis"/>
    <property type="evidence" value="ECO:0007669"/>
    <property type="project" value="UniProtKB-KW"/>
</dbReference>
<protein>
    <recommendedName>
        <fullName evidence="18">Carboxypeptidase B</fullName>
        <ecNumber evidence="17">3.4.17.2</ecNumber>
    </recommendedName>
</protein>
<dbReference type="GO" id="GO:0031410">
    <property type="term" value="C:cytoplasmic vesicle"/>
    <property type="evidence" value="ECO:0007669"/>
    <property type="project" value="UniProtKB-KW"/>
</dbReference>
<keyword evidence="13" id="KW-1015">Disulfide bond</keyword>
<keyword evidence="4" id="KW-0964">Secreted</keyword>
<feature type="domain" description="Peptidase M14" evidence="21">
    <location>
        <begin position="116"/>
        <end position="411"/>
    </location>
</feature>
<dbReference type="FunFam" id="3.30.70.340:FF:000002">
    <property type="entry name" value="Carboxypeptidase A"/>
    <property type="match status" value="1"/>
</dbReference>
<keyword evidence="10" id="KW-0862">Zinc</keyword>
<organism evidence="22 23">
    <name type="scientific">Phoxinus phoxinus</name>
    <name type="common">Eurasian minnow</name>
    <dbReference type="NCBI Taxonomy" id="58324"/>
    <lineage>
        <taxon>Eukaryota</taxon>
        <taxon>Metazoa</taxon>
        <taxon>Chordata</taxon>
        <taxon>Craniata</taxon>
        <taxon>Vertebrata</taxon>
        <taxon>Euteleostomi</taxon>
        <taxon>Actinopterygii</taxon>
        <taxon>Neopterygii</taxon>
        <taxon>Teleostei</taxon>
        <taxon>Ostariophysi</taxon>
        <taxon>Cypriniformes</taxon>
        <taxon>Leuciscidae</taxon>
        <taxon>Phoxininae</taxon>
        <taxon>Phoxinus</taxon>
    </lineage>
</organism>
<evidence type="ECO:0000256" key="17">
    <source>
        <dbReference type="ARBA" id="ARBA00039143"/>
    </source>
</evidence>
<keyword evidence="11" id="KW-0482">Metalloprotease</keyword>
<evidence type="ECO:0000256" key="14">
    <source>
        <dbReference type="ARBA" id="ARBA00023329"/>
    </source>
</evidence>
<dbReference type="PROSITE" id="PS00132">
    <property type="entry name" value="CARBOXYPEPT_ZN_1"/>
    <property type="match status" value="1"/>
</dbReference>
<dbReference type="CDD" id="cd03871">
    <property type="entry name" value="M14_CPB"/>
    <property type="match status" value="1"/>
</dbReference>
<dbReference type="GO" id="GO:0004181">
    <property type="term" value="F:metallocarboxypeptidase activity"/>
    <property type="evidence" value="ECO:0007669"/>
    <property type="project" value="UniProtKB-EC"/>
</dbReference>
<evidence type="ECO:0000256" key="1">
    <source>
        <dbReference type="ARBA" id="ARBA00001947"/>
    </source>
</evidence>
<evidence type="ECO:0000313" key="23">
    <source>
        <dbReference type="Proteomes" id="UP001364617"/>
    </source>
</evidence>
<comment type="caution">
    <text evidence="22">The sequence shown here is derived from an EMBL/GenBank/DDBJ whole genome shotgun (WGS) entry which is preliminary data.</text>
</comment>
<evidence type="ECO:0000256" key="5">
    <source>
        <dbReference type="ARBA" id="ARBA00022645"/>
    </source>
</evidence>
<feature type="signal peptide" evidence="20">
    <location>
        <begin position="1"/>
        <end position="15"/>
    </location>
</feature>
<dbReference type="InterPro" id="IPR057247">
    <property type="entry name" value="CARBOXYPEPT_ZN_2"/>
</dbReference>
<dbReference type="GO" id="GO:0005615">
    <property type="term" value="C:extracellular space"/>
    <property type="evidence" value="ECO:0007669"/>
    <property type="project" value="TreeGrafter"/>
</dbReference>
<evidence type="ECO:0000256" key="10">
    <source>
        <dbReference type="ARBA" id="ARBA00022833"/>
    </source>
</evidence>
<gene>
    <name evidence="22" type="ORF">R3I93_022228</name>
</gene>
<comment type="subcellular location">
    <subcellularLocation>
        <location evidence="2">Secreted</location>
    </subcellularLocation>
    <subcellularLocation>
        <location evidence="16">Zymogen granule lumen</location>
    </subcellularLocation>
</comment>
<evidence type="ECO:0000313" key="22">
    <source>
        <dbReference type="EMBL" id="KAK7124055.1"/>
    </source>
</evidence>
<keyword evidence="12" id="KW-0865">Zymogen</keyword>
<proteinExistence type="inferred from homology"/>
<dbReference type="PANTHER" id="PTHR11705">
    <property type="entry name" value="PROTEASE FAMILY M14 CARBOXYPEPTIDASE A,B"/>
    <property type="match status" value="1"/>
</dbReference>
<reference evidence="22 23" key="1">
    <citation type="submission" date="2024-02" db="EMBL/GenBank/DDBJ databases">
        <title>Chromosome-level genome assembly of the Eurasian Minnow (Phoxinus phoxinus).</title>
        <authorList>
            <person name="Oriowo T.O."/>
            <person name="Martin S."/>
            <person name="Stange M."/>
            <person name="Chrysostomakis Y."/>
            <person name="Brown T."/>
            <person name="Winkler S."/>
            <person name="Kukowka S."/>
            <person name="Myers E.W."/>
            <person name="Bohne A."/>
        </authorList>
    </citation>
    <scope>NUCLEOTIDE SEQUENCE [LARGE SCALE GENOMIC DNA]</scope>
    <source>
        <strain evidence="22">ZFMK-TIS-60720</strain>
        <tissue evidence="22">Whole Organism</tissue>
    </source>
</reference>
<dbReference type="InterPro" id="IPR057246">
    <property type="entry name" value="CARBOXYPEPT_ZN_1"/>
</dbReference>
<evidence type="ECO:0000256" key="15">
    <source>
        <dbReference type="ARBA" id="ARBA00036114"/>
    </source>
</evidence>
<evidence type="ECO:0000256" key="20">
    <source>
        <dbReference type="SAM" id="SignalP"/>
    </source>
</evidence>
<dbReference type="PROSITE" id="PS00133">
    <property type="entry name" value="CARBOXYPEPT_ZN_2"/>
    <property type="match status" value="1"/>
</dbReference>
<evidence type="ECO:0000256" key="19">
    <source>
        <dbReference type="PROSITE-ProRule" id="PRU01379"/>
    </source>
</evidence>
<evidence type="ECO:0000259" key="21">
    <source>
        <dbReference type="PROSITE" id="PS52035"/>
    </source>
</evidence>
<evidence type="ECO:0000256" key="8">
    <source>
        <dbReference type="ARBA" id="ARBA00022729"/>
    </source>
</evidence>
<dbReference type="Gene3D" id="3.40.630.10">
    <property type="entry name" value="Zn peptidases"/>
    <property type="match status" value="1"/>
</dbReference>
<dbReference type="Pfam" id="PF02244">
    <property type="entry name" value="Propep_M14"/>
    <property type="match status" value="1"/>
</dbReference>
<dbReference type="PRINTS" id="PR00765">
    <property type="entry name" value="CRBOXYPTASEA"/>
</dbReference>
<keyword evidence="7" id="KW-0479">Metal-binding</keyword>
<dbReference type="PANTHER" id="PTHR11705:SF20">
    <property type="entry name" value="CARBOXYPEPTIDASE B"/>
    <property type="match status" value="1"/>
</dbReference>
<dbReference type="SUPFAM" id="SSF53187">
    <property type="entry name" value="Zn-dependent exopeptidases"/>
    <property type="match status" value="1"/>
</dbReference>
<keyword evidence="8 20" id="KW-0732">Signal</keyword>
<dbReference type="GO" id="GO:0008270">
    <property type="term" value="F:zinc ion binding"/>
    <property type="evidence" value="ECO:0007669"/>
    <property type="project" value="InterPro"/>
</dbReference>
<keyword evidence="5" id="KW-0121">Carboxypeptidase</keyword>
<dbReference type="SMART" id="SM00631">
    <property type="entry name" value="Zn_pept"/>
    <property type="match status" value="1"/>
</dbReference>
<dbReference type="SUPFAM" id="SSF54897">
    <property type="entry name" value="Protease propeptides/inhibitors"/>
    <property type="match status" value="1"/>
</dbReference>
<dbReference type="Pfam" id="PF00246">
    <property type="entry name" value="Peptidase_M14"/>
    <property type="match status" value="1"/>
</dbReference>
<evidence type="ECO:0000256" key="16">
    <source>
        <dbReference type="ARBA" id="ARBA00037795"/>
    </source>
</evidence>
<name>A0AAN9C857_9TELE</name>
<evidence type="ECO:0000256" key="4">
    <source>
        <dbReference type="ARBA" id="ARBA00022525"/>
    </source>
</evidence>
<dbReference type="InterPro" id="IPR003146">
    <property type="entry name" value="M14A_act_pep"/>
</dbReference>
<keyword evidence="6" id="KW-0645">Protease</keyword>
<feature type="chain" id="PRO_5042838526" description="Carboxypeptidase B" evidence="20">
    <location>
        <begin position="16"/>
        <end position="416"/>
    </location>
</feature>
<dbReference type="InterPro" id="IPR034253">
    <property type="entry name" value="CPB_M14_CPD"/>
</dbReference>
<dbReference type="InterPro" id="IPR000834">
    <property type="entry name" value="Peptidase_M14"/>
</dbReference>
<dbReference type="Proteomes" id="UP001364617">
    <property type="component" value="Unassembled WGS sequence"/>
</dbReference>
<dbReference type="EMBL" id="JAYKXH010000024">
    <property type="protein sequence ID" value="KAK7124055.1"/>
    <property type="molecule type" value="Genomic_DNA"/>
</dbReference>
<feature type="active site" description="Proton donor/acceptor" evidence="19">
    <location>
        <position position="377"/>
    </location>
</feature>
<evidence type="ECO:0000256" key="13">
    <source>
        <dbReference type="ARBA" id="ARBA00023157"/>
    </source>
</evidence>